<dbReference type="Pfam" id="PF13280">
    <property type="entry name" value="WYL"/>
    <property type="match status" value="1"/>
</dbReference>
<sequence>MSKRSSTQDSVALAFELLKRIPRSYQITARELHQQLQHIGIDRDLRTIQRNLEMLCTHFDIIRDDRNKPYGYRWSKHAGGLALPTLSAQDALLLSLAEQYLSNLLPTNLTHSFSGFFEEARQRLSPVTSNTKEREWLQKVKVVSDGQPLLPPQVCSDVFKSVSEALFHNRLLNIEYHNAKQDKKSGLVMPLGLAQQGTRLYLVCRFDGYENERSVAVHRVTKATVSTFNFERPKDFKLSQYDADGRFGFGEGNRCKVKFSITKSIGEHLLESPLSLDQQVQVLPQYYVISATVVESLQLKRWLAGFGDDVHSVEITSI</sequence>
<dbReference type="AlphaFoldDB" id="A0A0C2NMT6"/>
<accession>A0A0C2JL92</accession>
<proteinExistence type="predicted"/>
<dbReference type="OrthoDB" id="8595817at2"/>
<dbReference type="EMBL" id="JTKH01000025">
    <property type="protein sequence ID" value="KII75367.1"/>
    <property type="molecule type" value="Genomic_DNA"/>
</dbReference>
<reference evidence="2 3" key="1">
    <citation type="submission" date="2014-11" db="EMBL/GenBank/DDBJ databases">
        <title>Draft Genome Sequence of Vibrio piscirenalis strains CECT 8603T and CECT 8604, two marine Gammaproteobacterium isolated from cultured gilthead sea bream (Sparus aurata).</title>
        <authorList>
            <person name="Arahal D.R."/>
            <person name="Rodrigo-Torres L."/>
            <person name="Lucena T."/>
            <person name="Pujalte M.J."/>
        </authorList>
    </citation>
    <scope>NUCLEOTIDE SEQUENCE [LARGE SCALE GENOMIC DNA]</scope>
    <source>
        <strain evidence="2 3">DCR 1-4-2</strain>
    </source>
</reference>
<dbReference type="STRING" id="1461322.OJ16_18950"/>
<dbReference type="PROSITE" id="PS52050">
    <property type="entry name" value="WYL"/>
    <property type="match status" value="1"/>
</dbReference>
<evidence type="ECO:0000313" key="3">
    <source>
        <dbReference type="Proteomes" id="UP000031672"/>
    </source>
</evidence>
<feature type="domain" description="WYL" evidence="1">
    <location>
        <begin position="158"/>
        <end position="225"/>
    </location>
</feature>
<dbReference type="RefSeq" id="WP_040992987.1">
    <property type="nucleotide sequence ID" value="NZ_JTKH01000025.1"/>
</dbReference>
<gene>
    <name evidence="2" type="ORF">OJ16_18950</name>
</gene>
<dbReference type="PANTHER" id="PTHR34580">
    <property type="match status" value="1"/>
</dbReference>
<comment type="caution">
    <text evidence="2">The sequence shown here is derived from an EMBL/GenBank/DDBJ whole genome shotgun (WGS) entry which is preliminary data.</text>
</comment>
<evidence type="ECO:0000313" key="2">
    <source>
        <dbReference type="EMBL" id="KII75367.1"/>
    </source>
</evidence>
<dbReference type="Proteomes" id="UP000031672">
    <property type="component" value="Unassembled WGS sequence"/>
</dbReference>
<name>A0A0C2NMT6_9VIBR</name>
<dbReference type="PANTHER" id="PTHR34580:SF1">
    <property type="entry name" value="PROTEIN PAFC"/>
    <property type="match status" value="1"/>
</dbReference>
<keyword evidence="3" id="KW-1185">Reference proteome</keyword>
<protein>
    <submittedName>
        <fullName evidence="2">Transcriptional regulator</fullName>
    </submittedName>
</protein>
<accession>A0A0C2NMT6</accession>
<dbReference type="InterPro" id="IPR026881">
    <property type="entry name" value="WYL_dom"/>
</dbReference>
<evidence type="ECO:0000259" key="1">
    <source>
        <dbReference type="Pfam" id="PF13280"/>
    </source>
</evidence>
<dbReference type="InterPro" id="IPR051534">
    <property type="entry name" value="CBASS_pafABC_assoc_protein"/>
</dbReference>
<organism evidence="2 3">
    <name type="scientific">Vibrio renipiscarius</name>
    <dbReference type="NCBI Taxonomy" id="1461322"/>
    <lineage>
        <taxon>Bacteria</taxon>
        <taxon>Pseudomonadati</taxon>
        <taxon>Pseudomonadota</taxon>
        <taxon>Gammaproteobacteria</taxon>
        <taxon>Vibrionales</taxon>
        <taxon>Vibrionaceae</taxon>
        <taxon>Vibrio</taxon>
    </lineage>
</organism>